<dbReference type="PANTHER" id="PTHR25462">
    <property type="entry name" value="BONUS, ISOFORM C-RELATED"/>
    <property type="match status" value="1"/>
</dbReference>
<feature type="domain" description="B box-type" evidence="2">
    <location>
        <begin position="57"/>
        <end position="104"/>
    </location>
</feature>
<dbReference type="InterPro" id="IPR047153">
    <property type="entry name" value="TRIM45/56/19-like"/>
</dbReference>
<dbReference type="Pfam" id="PF00643">
    <property type="entry name" value="zf-B_box"/>
    <property type="match status" value="1"/>
</dbReference>
<keyword evidence="1" id="KW-0863">Zinc-finger</keyword>
<protein>
    <recommendedName>
        <fullName evidence="2">B box-type domain-containing protein</fullName>
    </recommendedName>
</protein>
<dbReference type="GO" id="GO:0008270">
    <property type="term" value="F:zinc ion binding"/>
    <property type="evidence" value="ECO:0007669"/>
    <property type="project" value="UniProtKB-KW"/>
</dbReference>
<organism evidence="3 4">
    <name type="scientific">Mytilus edulis</name>
    <name type="common">Blue mussel</name>
    <dbReference type="NCBI Taxonomy" id="6550"/>
    <lineage>
        <taxon>Eukaryota</taxon>
        <taxon>Metazoa</taxon>
        <taxon>Spiralia</taxon>
        <taxon>Lophotrochozoa</taxon>
        <taxon>Mollusca</taxon>
        <taxon>Bivalvia</taxon>
        <taxon>Autobranchia</taxon>
        <taxon>Pteriomorphia</taxon>
        <taxon>Mytilida</taxon>
        <taxon>Mytiloidea</taxon>
        <taxon>Mytilidae</taxon>
        <taxon>Mytilinae</taxon>
        <taxon>Mytilus</taxon>
    </lineage>
</organism>
<keyword evidence="4" id="KW-1185">Reference proteome</keyword>
<dbReference type="PROSITE" id="PS50119">
    <property type="entry name" value="ZF_BBOX"/>
    <property type="match status" value="1"/>
</dbReference>
<dbReference type="EMBL" id="CAJPWZ010001967">
    <property type="protein sequence ID" value="CAG2227577.1"/>
    <property type="molecule type" value="Genomic_DNA"/>
</dbReference>
<comment type="caution">
    <text evidence="3">The sequence shown here is derived from an EMBL/GenBank/DDBJ whole genome shotgun (WGS) entry which is preliminary data.</text>
</comment>
<keyword evidence="1" id="KW-0479">Metal-binding</keyword>
<evidence type="ECO:0000256" key="1">
    <source>
        <dbReference type="PROSITE-ProRule" id="PRU00024"/>
    </source>
</evidence>
<evidence type="ECO:0000259" key="2">
    <source>
        <dbReference type="PROSITE" id="PS50119"/>
    </source>
</evidence>
<keyword evidence="1" id="KW-0862">Zinc</keyword>
<dbReference type="Gene3D" id="3.30.160.60">
    <property type="entry name" value="Classic Zinc Finger"/>
    <property type="match status" value="1"/>
</dbReference>
<reference evidence="3" key="1">
    <citation type="submission" date="2021-03" db="EMBL/GenBank/DDBJ databases">
        <authorList>
            <person name="Bekaert M."/>
        </authorList>
    </citation>
    <scope>NUCLEOTIDE SEQUENCE</scope>
</reference>
<accession>A0A8S3TEE0</accession>
<dbReference type="AlphaFoldDB" id="A0A8S3TEE0"/>
<dbReference type="Proteomes" id="UP000683360">
    <property type="component" value="Unassembled WGS sequence"/>
</dbReference>
<proteinExistence type="predicted"/>
<name>A0A8S3TEE0_MYTED</name>
<evidence type="ECO:0000313" key="4">
    <source>
        <dbReference type="Proteomes" id="UP000683360"/>
    </source>
</evidence>
<gene>
    <name evidence="3" type="ORF">MEDL_40587</name>
</gene>
<sequence>MFTHILSKLFEENVKRGSIAMSMCKTEYLLPSEGIYVFPKDATRRNLIEFLRVRKRSSDIICKDCPDDNVASEFCKECYIFMCLECTRAHRRSLASRNHAVLSVEQLQKQGPEIFKRRLKCNKQGHEGQHLSFYCAKRMRKDDMYLLYSM</sequence>
<dbReference type="InterPro" id="IPR000315">
    <property type="entry name" value="Znf_B-box"/>
</dbReference>
<evidence type="ECO:0000313" key="3">
    <source>
        <dbReference type="EMBL" id="CAG2227577.1"/>
    </source>
</evidence>
<dbReference type="PANTHER" id="PTHR25462:SF296">
    <property type="entry name" value="MEIOTIC P26, ISOFORM F"/>
    <property type="match status" value="1"/>
</dbReference>
<dbReference type="OrthoDB" id="6070885at2759"/>